<evidence type="ECO:0000313" key="1">
    <source>
        <dbReference type="EMBL" id="KIO17404.1"/>
    </source>
</evidence>
<dbReference type="EMBL" id="KN823388">
    <property type="protein sequence ID" value="KIO17404.1"/>
    <property type="molecule type" value="Genomic_DNA"/>
</dbReference>
<gene>
    <name evidence="1" type="ORF">M407DRAFT_172376</name>
</gene>
<dbReference type="AlphaFoldDB" id="A0A0C3Q3X6"/>
<keyword evidence="2" id="KW-1185">Reference proteome</keyword>
<dbReference type="Proteomes" id="UP000054248">
    <property type="component" value="Unassembled WGS sequence"/>
</dbReference>
<organism evidence="1 2">
    <name type="scientific">Tulasnella calospora MUT 4182</name>
    <dbReference type="NCBI Taxonomy" id="1051891"/>
    <lineage>
        <taxon>Eukaryota</taxon>
        <taxon>Fungi</taxon>
        <taxon>Dikarya</taxon>
        <taxon>Basidiomycota</taxon>
        <taxon>Agaricomycotina</taxon>
        <taxon>Agaricomycetes</taxon>
        <taxon>Cantharellales</taxon>
        <taxon>Tulasnellaceae</taxon>
        <taxon>Tulasnella</taxon>
    </lineage>
</organism>
<accession>A0A0C3Q3X6</accession>
<dbReference type="HOGENOM" id="CLU_2198942_0_0_1"/>
<protein>
    <submittedName>
        <fullName evidence="1">Uncharacterized protein</fullName>
    </submittedName>
</protein>
<sequence>MWPPLCAIPPPWALCDPPCCQGARFSSNHFTRFSSDHFAPFSPSQLCATSPVLRLCTILTSDLTFASTLRTYPLCFCAQFPQCAVQLTLKSARLSVPRQHAQKPRRCV</sequence>
<evidence type="ECO:0000313" key="2">
    <source>
        <dbReference type="Proteomes" id="UP000054248"/>
    </source>
</evidence>
<proteinExistence type="predicted"/>
<reference evidence="2" key="2">
    <citation type="submission" date="2015-01" db="EMBL/GenBank/DDBJ databases">
        <title>Evolutionary Origins and Diversification of the Mycorrhizal Mutualists.</title>
        <authorList>
            <consortium name="DOE Joint Genome Institute"/>
            <consortium name="Mycorrhizal Genomics Consortium"/>
            <person name="Kohler A."/>
            <person name="Kuo A."/>
            <person name="Nagy L.G."/>
            <person name="Floudas D."/>
            <person name="Copeland A."/>
            <person name="Barry K.W."/>
            <person name="Cichocki N."/>
            <person name="Veneault-Fourrey C."/>
            <person name="LaButti K."/>
            <person name="Lindquist E.A."/>
            <person name="Lipzen A."/>
            <person name="Lundell T."/>
            <person name="Morin E."/>
            <person name="Murat C."/>
            <person name="Riley R."/>
            <person name="Ohm R."/>
            <person name="Sun H."/>
            <person name="Tunlid A."/>
            <person name="Henrissat B."/>
            <person name="Grigoriev I.V."/>
            <person name="Hibbett D.S."/>
            <person name="Martin F."/>
        </authorList>
    </citation>
    <scope>NUCLEOTIDE SEQUENCE [LARGE SCALE GENOMIC DNA]</scope>
    <source>
        <strain evidence="2">MUT 4182</strain>
    </source>
</reference>
<name>A0A0C3Q3X6_9AGAM</name>
<reference evidence="1 2" key="1">
    <citation type="submission" date="2014-04" db="EMBL/GenBank/DDBJ databases">
        <authorList>
            <consortium name="DOE Joint Genome Institute"/>
            <person name="Kuo A."/>
            <person name="Girlanda M."/>
            <person name="Perotto S."/>
            <person name="Kohler A."/>
            <person name="Nagy L.G."/>
            <person name="Floudas D."/>
            <person name="Copeland A."/>
            <person name="Barry K.W."/>
            <person name="Cichocki N."/>
            <person name="Veneault-Fourrey C."/>
            <person name="LaButti K."/>
            <person name="Lindquist E.A."/>
            <person name="Lipzen A."/>
            <person name="Lundell T."/>
            <person name="Morin E."/>
            <person name="Murat C."/>
            <person name="Sun H."/>
            <person name="Tunlid A."/>
            <person name="Henrissat B."/>
            <person name="Grigoriev I.V."/>
            <person name="Hibbett D.S."/>
            <person name="Martin F."/>
            <person name="Nordberg H.P."/>
            <person name="Cantor M.N."/>
            <person name="Hua S.X."/>
        </authorList>
    </citation>
    <scope>NUCLEOTIDE SEQUENCE [LARGE SCALE GENOMIC DNA]</scope>
    <source>
        <strain evidence="1 2">MUT 4182</strain>
    </source>
</reference>